<gene>
    <name evidence="2" type="ORF">LCGC14_1818960</name>
</gene>
<dbReference type="EMBL" id="LAZR01017782">
    <property type="protein sequence ID" value="KKL98984.1"/>
    <property type="molecule type" value="Genomic_DNA"/>
</dbReference>
<comment type="caution">
    <text evidence="2">The sequence shown here is derived from an EMBL/GenBank/DDBJ whole genome shotgun (WGS) entry which is preliminary data.</text>
</comment>
<accession>A0A0F9GJJ6</accession>
<keyword evidence="1" id="KW-0812">Transmembrane</keyword>
<evidence type="ECO:0000313" key="2">
    <source>
        <dbReference type="EMBL" id="KKL98984.1"/>
    </source>
</evidence>
<keyword evidence="1" id="KW-0472">Membrane</keyword>
<organism evidence="2">
    <name type="scientific">marine sediment metagenome</name>
    <dbReference type="NCBI Taxonomy" id="412755"/>
    <lineage>
        <taxon>unclassified sequences</taxon>
        <taxon>metagenomes</taxon>
        <taxon>ecological metagenomes</taxon>
    </lineage>
</organism>
<proteinExistence type="predicted"/>
<keyword evidence="1" id="KW-1133">Transmembrane helix</keyword>
<reference evidence="2" key="1">
    <citation type="journal article" date="2015" name="Nature">
        <title>Complex archaea that bridge the gap between prokaryotes and eukaryotes.</title>
        <authorList>
            <person name="Spang A."/>
            <person name="Saw J.H."/>
            <person name="Jorgensen S.L."/>
            <person name="Zaremba-Niedzwiedzka K."/>
            <person name="Martijn J."/>
            <person name="Lind A.E."/>
            <person name="van Eijk R."/>
            <person name="Schleper C."/>
            <person name="Guy L."/>
            <person name="Ettema T.J."/>
        </authorList>
    </citation>
    <scope>NUCLEOTIDE SEQUENCE</scope>
</reference>
<name>A0A0F9GJJ6_9ZZZZ</name>
<evidence type="ECO:0000256" key="1">
    <source>
        <dbReference type="SAM" id="Phobius"/>
    </source>
</evidence>
<dbReference type="AlphaFoldDB" id="A0A0F9GJJ6"/>
<feature type="transmembrane region" description="Helical" evidence="1">
    <location>
        <begin position="56"/>
        <end position="76"/>
    </location>
</feature>
<protein>
    <submittedName>
        <fullName evidence="2">Uncharacterized protein</fullName>
    </submittedName>
</protein>
<sequence>MRTLVIIICTLMVFASVTAFAEGKWKGVDETVVQKVAEEHGRTPRTPIINTDQGDLLLFVFLGAGAIGGFAAGYFYRRLIAEAPTTDKRSSKG</sequence>